<accession>A0ABP8UAI6</accession>
<gene>
    <name evidence="1" type="ORF">GCM10023196_034630</name>
</gene>
<evidence type="ECO:0000313" key="2">
    <source>
        <dbReference type="Proteomes" id="UP001501442"/>
    </source>
</evidence>
<evidence type="ECO:0000313" key="1">
    <source>
        <dbReference type="EMBL" id="GAA4626424.1"/>
    </source>
</evidence>
<name>A0ABP8UAI6_9ACTN</name>
<sequence>MTVLCVCPDADAAAYYAEPIATELPGYIFQAVVLGPKDVPIITDPAEVAAHPELAAMGVMMHGRQEPVLKAFVDALELVEPDYGPQYLEYAYNMAAAAVRRILEELVSSTSWPVYTPFAKQHFGRGKAEGRTEGEVHAVLTVLDSRGIEVPESARARIHACTDLQEIDAWLKKAGVVQTVDELFD</sequence>
<protein>
    <submittedName>
        <fullName evidence="1">Uncharacterized protein</fullName>
    </submittedName>
</protein>
<keyword evidence="2" id="KW-1185">Reference proteome</keyword>
<dbReference type="EMBL" id="BAABHK010000004">
    <property type="protein sequence ID" value="GAA4626424.1"/>
    <property type="molecule type" value="Genomic_DNA"/>
</dbReference>
<reference evidence="2" key="1">
    <citation type="journal article" date="2019" name="Int. J. Syst. Evol. Microbiol.">
        <title>The Global Catalogue of Microorganisms (GCM) 10K type strain sequencing project: providing services to taxonomists for standard genome sequencing and annotation.</title>
        <authorList>
            <consortium name="The Broad Institute Genomics Platform"/>
            <consortium name="The Broad Institute Genome Sequencing Center for Infectious Disease"/>
            <person name="Wu L."/>
            <person name="Ma J."/>
        </authorList>
    </citation>
    <scope>NUCLEOTIDE SEQUENCE [LARGE SCALE GENOMIC DNA]</scope>
    <source>
        <strain evidence="2">JCM 17939</strain>
    </source>
</reference>
<proteinExistence type="predicted"/>
<organism evidence="1 2">
    <name type="scientific">Actinoallomurus vinaceus</name>
    <dbReference type="NCBI Taxonomy" id="1080074"/>
    <lineage>
        <taxon>Bacteria</taxon>
        <taxon>Bacillati</taxon>
        <taxon>Actinomycetota</taxon>
        <taxon>Actinomycetes</taxon>
        <taxon>Streptosporangiales</taxon>
        <taxon>Thermomonosporaceae</taxon>
        <taxon>Actinoallomurus</taxon>
    </lineage>
</organism>
<dbReference type="Proteomes" id="UP001501442">
    <property type="component" value="Unassembled WGS sequence"/>
</dbReference>
<comment type="caution">
    <text evidence="1">The sequence shown here is derived from an EMBL/GenBank/DDBJ whole genome shotgun (WGS) entry which is preliminary data.</text>
</comment>